<organism evidence="2 3">
    <name type="scientific">Nocardiopsis lambiniae</name>
    <dbReference type="NCBI Taxonomy" id="3075539"/>
    <lineage>
        <taxon>Bacteria</taxon>
        <taxon>Bacillati</taxon>
        <taxon>Actinomycetota</taxon>
        <taxon>Actinomycetes</taxon>
        <taxon>Streptosporangiales</taxon>
        <taxon>Nocardiopsidaceae</taxon>
        <taxon>Nocardiopsis</taxon>
    </lineage>
</organism>
<dbReference type="Proteomes" id="UP001183390">
    <property type="component" value="Unassembled WGS sequence"/>
</dbReference>
<accession>A0ABU2M2M2</accession>
<reference evidence="3" key="1">
    <citation type="submission" date="2023-07" db="EMBL/GenBank/DDBJ databases">
        <title>30 novel species of actinomycetes from the DSMZ collection.</title>
        <authorList>
            <person name="Nouioui I."/>
        </authorList>
    </citation>
    <scope>NUCLEOTIDE SEQUENCE [LARGE SCALE GENOMIC DNA]</scope>
    <source>
        <strain evidence="3">DSM 44743</strain>
    </source>
</reference>
<evidence type="ECO:0000256" key="1">
    <source>
        <dbReference type="SAM" id="MobiDB-lite"/>
    </source>
</evidence>
<protein>
    <submittedName>
        <fullName evidence="2">Uncharacterized protein</fullName>
    </submittedName>
</protein>
<dbReference type="EMBL" id="JAVREP010000001">
    <property type="protein sequence ID" value="MDT0326875.1"/>
    <property type="molecule type" value="Genomic_DNA"/>
</dbReference>
<gene>
    <name evidence="2" type="ORF">RM479_00420</name>
</gene>
<name>A0ABU2M2M2_9ACTN</name>
<feature type="compositionally biased region" description="Polar residues" evidence="1">
    <location>
        <begin position="65"/>
        <end position="76"/>
    </location>
</feature>
<sequence length="200" mass="21370">MRGSENITGDTERREGARRRTGERTGPPTNDTGAARPMGRGSGTGAGRTDTAPVAVDAEVRDPGTTGTTVPAQGTARTGPAVNDERHGKATTATDGTRSEGRDTPVEGDRDRSGSRQDAGRDRVRERLTTAMNGFVDDPGKAVGEADAVVDEATEAVISRLRERRSGLRSAWEEGADTERLRLALREHRAFVDDLLDGRF</sequence>
<dbReference type="RefSeq" id="WP_311509646.1">
    <property type="nucleotide sequence ID" value="NZ_JAVREP010000001.1"/>
</dbReference>
<feature type="compositionally biased region" description="Basic and acidic residues" evidence="1">
    <location>
        <begin position="97"/>
        <end position="122"/>
    </location>
</feature>
<keyword evidence="3" id="KW-1185">Reference proteome</keyword>
<feature type="region of interest" description="Disordered" evidence="1">
    <location>
        <begin position="1"/>
        <end position="122"/>
    </location>
</feature>
<comment type="caution">
    <text evidence="2">The sequence shown here is derived from an EMBL/GenBank/DDBJ whole genome shotgun (WGS) entry which is preliminary data.</text>
</comment>
<proteinExistence type="predicted"/>
<feature type="compositionally biased region" description="Basic and acidic residues" evidence="1">
    <location>
        <begin position="10"/>
        <end position="23"/>
    </location>
</feature>
<evidence type="ECO:0000313" key="2">
    <source>
        <dbReference type="EMBL" id="MDT0326875.1"/>
    </source>
</evidence>
<evidence type="ECO:0000313" key="3">
    <source>
        <dbReference type="Proteomes" id="UP001183390"/>
    </source>
</evidence>